<dbReference type="Proteomes" id="UP000294902">
    <property type="component" value="Unassembled WGS sequence"/>
</dbReference>
<evidence type="ECO:0000256" key="1">
    <source>
        <dbReference type="SAM" id="SignalP"/>
    </source>
</evidence>
<feature type="signal peptide" evidence="1">
    <location>
        <begin position="1"/>
        <end position="26"/>
    </location>
</feature>
<comment type="caution">
    <text evidence="3">The sequence shown here is derived from an EMBL/GenBank/DDBJ whole genome shotgun (WGS) entry which is preliminary data.</text>
</comment>
<dbReference type="InterPro" id="IPR014258">
    <property type="entry name" value="CAP_domain_YkwD-like"/>
</dbReference>
<dbReference type="PROSITE" id="PS51781">
    <property type="entry name" value="SH3B"/>
    <property type="match status" value="1"/>
</dbReference>
<dbReference type="AlphaFoldDB" id="A0A4R3MI33"/>
<proteinExistence type="predicted"/>
<dbReference type="RefSeq" id="WP_132253501.1">
    <property type="nucleotide sequence ID" value="NZ_SMAL01000010.1"/>
</dbReference>
<evidence type="ECO:0000259" key="2">
    <source>
        <dbReference type="PROSITE" id="PS51781"/>
    </source>
</evidence>
<dbReference type="InterPro" id="IPR035940">
    <property type="entry name" value="CAP_sf"/>
</dbReference>
<dbReference type="SMART" id="SM00287">
    <property type="entry name" value="SH3b"/>
    <property type="match status" value="1"/>
</dbReference>
<dbReference type="SUPFAM" id="SSF55797">
    <property type="entry name" value="PR-1-like"/>
    <property type="match status" value="1"/>
</dbReference>
<dbReference type="PANTHER" id="PTHR31157">
    <property type="entry name" value="SCP DOMAIN-CONTAINING PROTEIN"/>
    <property type="match status" value="1"/>
</dbReference>
<evidence type="ECO:0000313" key="4">
    <source>
        <dbReference type="Proteomes" id="UP000294902"/>
    </source>
</evidence>
<dbReference type="Pfam" id="PF08239">
    <property type="entry name" value="SH3_3"/>
    <property type="match status" value="1"/>
</dbReference>
<organism evidence="3 4">
    <name type="scientific">Natranaerovirga pectinivora</name>
    <dbReference type="NCBI Taxonomy" id="682400"/>
    <lineage>
        <taxon>Bacteria</taxon>
        <taxon>Bacillati</taxon>
        <taxon>Bacillota</taxon>
        <taxon>Clostridia</taxon>
        <taxon>Lachnospirales</taxon>
        <taxon>Natranaerovirgaceae</taxon>
        <taxon>Natranaerovirga</taxon>
    </lineage>
</organism>
<accession>A0A4R3MI33</accession>
<dbReference type="NCBIfam" id="TIGR02909">
    <property type="entry name" value="spore_YkwD"/>
    <property type="match status" value="1"/>
</dbReference>
<dbReference type="Pfam" id="PF00188">
    <property type="entry name" value="CAP"/>
    <property type="match status" value="1"/>
</dbReference>
<protein>
    <submittedName>
        <fullName evidence="3">Putative YkwD family protein</fullName>
    </submittedName>
</protein>
<dbReference type="OrthoDB" id="9783944at2"/>
<dbReference type="PANTHER" id="PTHR31157:SF1">
    <property type="entry name" value="SCP DOMAIN-CONTAINING PROTEIN"/>
    <property type="match status" value="1"/>
</dbReference>
<evidence type="ECO:0000313" key="3">
    <source>
        <dbReference type="EMBL" id="TCT12936.1"/>
    </source>
</evidence>
<dbReference type="InterPro" id="IPR003646">
    <property type="entry name" value="SH3-like_bac-type"/>
</dbReference>
<dbReference type="Gene3D" id="3.40.33.10">
    <property type="entry name" value="CAP"/>
    <property type="match status" value="1"/>
</dbReference>
<keyword evidence="1" id="KW-0732">Signal</keyword>
<dbReference type="CDD" id="cd05379">
    <property type="entry name" value="CAP_bacterial"/>
    <property type="match status" value="1"/>
</dbReference>
<feature type="domain" description="SH3b" evidence="2">
    <location>
        <begin position="35"/>
        <end position="98"/>
    </location>
</feature>
<dbReference type="EMBL" id="SMAL01000010">
    <property type="protein sequence ID" value="TCT12936.1"/>
    <property type="molecule type" value="Genomic_DNA"/>
</dbReference>
<dbReference type="Gene3D" id="2.30.30.40">
    <property type="entry name" value="SH3 Domains"/>
    <property type="match status" value="1"/>
</dbReference>
<reference evidence="3 4" key="1">
    <citation type="submission" date="2019-03" db="EMBL/GenBank/DDBJ databases">
        <title>Genomic Encyclopedia of Type Strains, Phase IV (KMG-IV): sequencing the most valuable type-strain genomes for metagenomic binning, comparative biology and taxonomic classification.</title>
        <authorList>
            <person name="Goeker M."/>
        </authorList>
    </citation>
    <scope>NUCLEOTIDE SEQUENCE [LARGE SCALE GENOMIC DNA]</scope>
    <source>
        <strain evidence="3 4">DSM 24629</strain>
    </source>
</reference>
<gene>
    <name evidence="3" type="ORF">EDC18_11010</name>
</gene>
<keyword evidence="4" id="KW-1185">Reference proteome</keyword>
<sequence>MKLRKFSAVFMISMLLLLTISPSVLARNVYKWTNIKEIQVTANQLNVRTGPSTDFPVIGTLNQNQVVEVVGTLGSWFVVHLDNNSVGCVSSTWTRVYSYHNQQEAPPTPTPTPSPGQNLTQLNALEREFFDLVNAERRKNGLTEYKIDLEVSRVARIKAQDMADNKYFSHTSPVYGSPFDMLKSFGINYRTAGENIAGNNTVQRAHNALMNSTGHRANILSTNYDSIGVGIVPDPRYGYVFVQLFIRR</sequence>
<dbReference type="InterPro" id="IPR014044">
    <property type="entry name" value="CAP_dom"/>
</dbReference>
<feature type="chain" id="PRO_5020549798" evidence="1">
    <location>
        <begin position="27"/>
        <end position="248"/>
    </location>
</feature>
<name>A0A4R3MI33_9FIRM</name>